<sequence>MALQAARAWGERPTVFLGHAEAAGPWSERDRELSKSLLLYERSLCDGCGNDAAQAQDPDREGWYLVQPVVCAGCRAKELEAKQSPPEPGVRFRVVPDPAYVKRS</sequence>
<dbReference type="EMBL" id="ACLF03000006">
    <property type="protein sequence ID" value="EFQ82700.1"/>
    <property type="molecule type" value="Genomic_DNA"/>
</dbReference>
<gene>
    <name evidence="1" type="ORF">HMPREF0063_11909</name>
</gene>
<evidence type="ECO:0000313" key="1">
    <source>
        <dbReference type="EMBL" id="EFQ82700.1"/>
    </source>
</evidence>
<keyword evidence="2" id="KW-1185">Reference proteome</keyword>
<dbReference type="STRING" id="585531.HMPREF0063_11909"/>
<proteinExistence type="predicted"/>
<evidence type="ECO:0000313" key="2">
    <source>
        <dbReference type="Proteomes" id="UP000003111"/>
    </source>
</evidence>
<comment type="caution">
    <text evidence="1">The sequence shown here is derived from an EMBL/GenBank/DDBJ whole genome shotgun (WGS) entry which is preliminary data.</text>
</comment>
<reference evidence="1" key="1">
    <citation type="submission" date="2010-08" db="EMBL/GenBank/DDBJ databases">
        <authorList>
            <person name="Muzny D."/>
            <person name="Qin X."/>
            <person name="Buhay C."/>
            <person name="Dugan-Rocha S."/>
            <person name="Ding Y."/>
            <person name="Chen G."/>
            <person name="Hawes A."/>
            <person name="Holder M."/>
            <person name="Jhangiani S."/>
            <person name="Johnson A."/>
            <person name="Khan Z."/>
            <person name="Li Z."/>
            <person name="Liu W."/>
            <person name="Liu X."/>
            <person name="Perez L."/>
            <person name="Shen H."/>
            <person name="Wang Q."/>
            <person name="Watt J."/>
            <person name="Xi L."/>
            <person name="Xin Y."/>
            <person name="Zhou J."/>
            <person name="Deng J."/>
            <person name="Jiang H."/>
            <person name="Liu Y."/>
            <person name="Qu J."/>
            <person name="Song X.-Z."/>
            <person name="Zhang L."/>
            <person name="Villasana D."/>
            <person name="Johnson A."/>
            <person name="Liu J."/>
            <person name="Liyanage D."/>
            <person name="Lorensuhewa L."/>
            <person name="Robinson T."/>
            <person name="Song A."/>
            <person name="Song B.-B."/>
            <person name="Dinh H."/>
            <person name="Thornton R."/>
            <person name="Coyle M."/>
            <person name="Francisco L."/>
            <person name="Jackson L."/>
            <person name="Javaid M."/>
            <person name="Korchina V."/>
            <person name="Kovar C."/>
            <person name="Mata R."/>
            <person name="Mathew T."/>
            <person name="Ngo R."/>
            <person name="Nguyen L."/>
            <person name="Nguyen N."/>
            <person name="Okwuonu G."/>
            <person name="Ongeri F."/>
            <person name="Pham C."/>
            <person name="Simmons D."/>
            <person name="Wilczek-Boney K."/>
            <person name="Hale W."/>
            <person name="Jakkamsetti A."/>
            <person name="Pham P."/>
            <person name="Ruth R."/>
            <person name="San Lucas F."/>
            <person name="Warren J."/>
            <person name="Zhang J."/>
            <person name="Zhao Z."/>
            <person name="Zhou C."/>
            <person name="Zhu D."/>
            <person name="Lee S."/>
            <person name="Bess C."/>
            <person name="Blankenburg K."/>
            <person name="Forbes L."/>
            <person name="Fu Q."/>
            <person name="Gubbala S."/>
            <person name="Hirani K."/>
            <person name="Jayaseelan J.C."/>
            <person name="Lara F."/>
            <person name="Munidasa M."/>
            <person name="Palculict T."/>
            <person name="Patil S."/>
            <person name="Pu L.-L."/>
            <person name="Saada N."/>
            <person name="Tang L."/>
            <person name="Weissenberger G."/>
            <person name="Zhu Y."/>
            <person name="Hemphill L."/>
            <person name="Shang Y."/>
            <person name="Youmans B."/>
            <person name="Ayvaz T."/>
            <person name="Ross M."/>
            <person name="Santibanez J."/>
            <person name="Aqrawi P."/>
            <person name="Gross S."/>
            <person name="Joshi V."/>
            <person name="Fowler G."/>
            <person name="Nazareth L."/>
            <person name="Reid J."/>
            <person name="Worley K."/>
            <person name="Petrosino J."/>
            <person name="Highlander S."/>
            <person name="Gibbs R."/>
        </authorList>
    </citation>
    <scope>NUCLEOTIDE SEQUENCE [LARGE SCALE GENOMIC DNA]</scope>
    <source>
        <strain evidence="1">DSM 15272</strain>
    </source>
</reference>
<dbReference type="HOGENOM" id="CLU_2244215_0_0_11"/>
<dbReference type="AlphaFoldDB" id="E2SDX3"/>
<dbReference type="Proteomes" id="UP000003111">
    <property type="component" value="Unassembled WGS sequence"/>
</dbReference>
<name>E2SDX3_9ACTN</name>
<dbReference type="eggNOG" id="ENOG502ZX9D">
    <property type="taxonomic scope" value="Bacteria"/>
</dbReference>
<accession>E2SDX3</accession>
<protein>
    <submittedName>
        <fullName evidence="1">Uncharacterized protein</fullName>
    </submittedName>
</protein>
<organism evidence="1 2">
    <name type="scientific">Aeromicrobium marinum DSM 15272</name>
    <dbReference type="NCBI Taxonomy" id="585531"/>
    <lineage>
        <taxon>Bacteria</taxon>
        <taxon>Bacillati</taxon>
        <taxon>Actinomycetota</taxon>
        <taxon>Actinomycetes</taxon>
        <taxon>Propionibacteriales</taxon>
        <taxon>Nocardioidaceae</taxon>
        <taxon>Aeromicrobium</taxon>
    </lineage>
</organism>